<dbReference type="Gene3D" id="3.30.710.10">
    <property type="entry name" value="Potassium Channel Kv1.1, Chain A"/>
    <property type="match status" value="1"/>
</dbReference>
<reference evidence="3 4" key="1">
    <citation type="submission" date="2016-06" db="EMBL/GenBank/DDBJ databases">
        <authorList>
            <person name="Kjaerup R.B."/>
            <person name="Dalgaard T.S."/>
            <person name="Juul-Madsen H.R."/>
        </authorList>
    </citation>
    <scope>NUCLEOTIDE SEQUENCE [LARGE SCALE GENOMIC DNA]</scope>
</reference>
<name>A0A1X7RX08_ZYMT9</name>
<organism evidence="3 4">
    <name type="scientific">Zymoseptoria tritici (strain ST99CH_3D7)</name>
    <dbReference type="NCBI Taxonomy" id="1276538"/>
    <lineage>
        <taxon>Eukaryota</taxon>
        <taxon>Fungi</taxon>
        <taxon>Dikarya</taxon>
        <taxon>Ascomycota</taxon>
        <taxon>Pezizomycotina</taxon>
        <taxon>Dothideomycetes</taxon>
        <taxon>Dothideomycetidae</taxon>
        <taxon>Mycosphaerellales</taxon>
        <taxon>Mycosphaerellaceae</taxon>
        <taxon>Zymoseptoria</taxon>
    </lineage>
</organism>
<dbReference type="SUPFAM" id="SSF54695">
    <property type="entry name" value="POZ domain"/>
    <property type="match status" value="1"/>
</dbReference>
<evidence type="ECO:0000256" key="1">
    <source>
        <dbReference type="SAM" id="MobiDB-lite"/>
    </source>
</evidence>
<dbReference type="CDD" id="cd18186">
    <property type="entry name" value="BTB_POZ_ZBTB_KLHL-like"/>
    <property type="match status" value="1"/>
</dbReference>
<dbReference type="Pfam" id="PF00651">
    <property type="entry name" value="BTB"/>
    <property type="match status" value="1"/>
</dbReference>
<dbReference type="STRING" id="1276538.A0A1X7RX08"/>
<feature type="compositionally biased region" description="Basic and acidic residues" evidence="1">
    <location>
        <begin position="1"/>
        <end position="14"/>
    </location>
</feature>
<dbReference type="Proteomes" id="UP000215127">
    <property type="component" value="Chromosome 6"/>
</dbReference>
<gene>
    <name evidence="3" type="ORF">ZT3D7_G6933</name>
</gene>
<dbReference type="PANTHER" id="PTHR47843">
    <property type="entry name" value="BTB DOMAIN-CONTAINING PROTEIN-RELATED"/>
    <property type="match status" value="1"/>
</dbReference>
<protein>
    <recommendedName>
        <fullName evidence="2">BTB domain-containing protein</fullName>
    </recommendedName>
</protein>
<dbReference type="AlphaFoldDB" id="A0A1X7RX08"/>
<dbReference type="PANTHER" id="PTHR47843:SF2">
    <property type="entry name" value="BTB DOMAIN-CONTAINING PROTEIN"/>
    <property type="match status" value="1"/>
</dbReference>
<dbReference type="InterPro" id="IPR000210">
    <property type="entry name" value="BTB/POZ_dom"/>
</dbReference>
<evidence type="ECO:0000313" key="4">
    <source>
        <dbReference type="Proteomes" id="UP000215127"/>
    </source>
</evidence>
<dbReference type="EMBL" id="LT853697">
    <property type="protein sequence ID" value="SMQ51780.1"/>
    <property type="molecule type" value="Genomic_DNA"/>
</dbReference>
<evidence type="ECO:0000259" key="2">
    <source>
        <dbReference type="PROSITE" id="PS50097"/>
    </source>
</evidence>
<keyword evidence="4" id="KW-1185">Reference proteome</keyword>
<sequence length="427" mass="47089">MTRATDYRRVESCKSHAPSGRSGIQSCLISIESFIPTGKSRLSILKARCTYPATTSSVTTTSLTSSSKEIMDPSLILGSVTIMFVGQEQKQYAVHKQLLCNKLGYFRSAYRTKMREATEDVFRLEDVTPAAFECLIAWLYTGLIYIDPSGSSKPLPTGLVPEEPNGDDEYIPPPASGSGDDTSITSDDTAEPAVNDMDDFVASALRYEEIKGGARSPTNASIEASTDPGNLLADHTFPGCKASELDAYQLQVLIALHGSRTDSQIVDRVLQWQQTLEEKLGGDREEAMDGMKHGETGDDGETDVFDRLVELFVLADRFDSPELRAKLPNAFDQEIAVRKDFTGGRGLPTFETVTRAYENTPESSWLRAWLVRVYSSIWAPRCDSPDQVSARRQLPFDFLLDVAVCMAHHAEFSADDMADDAEDVEML</sequence>
<proteinExistence type="predicted"/>
<dbReference type="PROSITE" id="PS50097">
    <property type="entry name" value="BTB"/>
    <property type="match status" value="1"/>
</dbReference>
<feature type="compositionally biased region" description="Low complexity" evidence="1">
    <location>
        <begin position="176"/>
        <end position="187"/>
    </location>
</feature>
<feature type="region of interest" description="Disordered" evidence="1">
    <location>
        <begin position="153"/>
        <end position="192"/>
    </location>
</feature>
<accession>A0A1X7RX08</accession>
<feature type="domain" description="BTB" evidence="2">
    <location>
        <begin position="71"/>
        <end position="148"/>
    </location>
</feature>
<dbReference type="InterPro" id="IPR011333">
    <property type="entry name" value="SKP1/BTB/POZ_sf"/>
</dbReference>
<feature type="region of interest" description="Disordered" evidence="1">
    <location>
        <begin position="1"/>
        <end position="22"/>
    </location>
</feature>
<evidence type="ECO:0000313" key="3">
    <source>
        <dbReference type="EMBL" id="SMQ51780.1"/>
    </source>
</evidence>